<keyword evidence="2" id="KW-0560">Oxidoreductase</keyword>
<dbReference type="Pfam" id="PF00107">
    <property type="entry name" value="ADH_zinc_N"/>
    <property type="match status" value="1"/>
</dbReference>
<evidence type="ECO:0000256" key="3">
    <source>
        <dbReference type="SAM" id="Phobius"/>
    </source>
</evidence>
<gene>
    <name evidence="5" type="ORF">PSALAMII_LOCUS7058</name>
</gene>
<name>A0A9W4JEN2_9EURO</name>
<dbReference type="Gene3D" id="3.90.180.10">
    <property type="entry name" value="Medium-chain alcohol dehydrogenases, catalytic domain"/>
    <property type="match status" value="1"/>
</dbReference>
<dbReference type="SUPFAM" id="SSF50129">
    <property type="entry name" value="GroES-like"/>
    <property type="match status" value="1"/>
</dbReference>
<dbReference type="Proteomes" id="UP001152592">
    <property type="component" value="Unassembled WGS sequence"/>
</dbReference>
<keyword evidence="3" id="KW-0812">Transmembrane</keyword>
<dbReference type="SUPFAM" id="SSF51735">
    <property type="entry name" value="NAD(P)-binding Rossmann-fold domains"/>
    <property type="match status" value="1"/>
</dbReference>
<evidence type="ECO:0000256" key="1">
    <source>
        <dbReference type="ARBA" id="ARBA00008072"/>
    </source>
</evidence>
<dbReference type="OrthoDB" id="4337159at2759"/>
<comment type="caution">
    <text evidence="5">The sequence shown here is derived from an EMBL/GenBank/DDBJ whole genome shotgun (WGS) entry which is preliminary data.</text>
</comment>
<dbReference type="EMBL" id="CAJVPD010000249">
    <property type="protein sequence ID" value="CAG8395038.1"/>
    <property type="molecule type" value="Genomic_DNA"/>
</dbReference>
<dbReference type="InterPro" id="IPR013149">
    <property type="entry name" value="ADH-like_C"/>
</dbReference>
<evidence type="ECO:0000256" key="2">
    <source>
        <dbReference type="ARBA" id="ARBA00023002"/>
    </source>
</evidence>
<feature type="domain" description="Enoyl reductase (ER)" evidence="4">
    <location>
        <begin position="39"/>
        <end position="380"/>
    </location>
</feature>
<protein>
    <recommendedName>
        <fullName evidence="4">Enoyl reductase (ER) domain-containing protein</fullName>
    </recommendedName>
</protein>
<sequence>MYKDQPVPPSNFLRIIVSFFSISIPFYIPPDMKAIKIVGSRRAKVMARVPMPELAGDCVLIKTMAVALNPTDWKHIDFISTKGATAGCDYSGIIEEIGSDVDPAHGLQVGDRVAGFNHGCNGENLSDGSFAEYIAVKAHINIKLPDWMSFEDGATLAVGITTVAQGMYQQLRLSLPSPTSSITAADDAQPILIYGGSTATGTLAIQFAKLSGFKVITTCSPHNFSLVQERGADHILDHNSPTLAKDIRDLAGNELCIVLDCITTGESIIKCCDALAPSSPSRKLQYCGLFTVGALPRSDVEAGFTMSYTALGESFQKWDNYYPGSCEDARFVGDFMKLTSKLLEERKIQNHPAEVGSGLEGVMKGLDRLRKGDVSGVKLVYSL</sequence>
<accession>A0A9W4JEN2</accession>
<dbReference type="InterPro" id="IPR013154">
    <property type="entry name" value="ADH-like_N"/>
</dbReference>
<dbReference type="PANTHER" id="PTHR45348">
    <property type="entry name" value="HYPOTHETICAL OXIDOREDUCTASE (EUROFUNG)"/>
    <property type="match status" value="1"/>
</dbReference>
<dbReference type="GO" id="GO:0016651">
    <property type="term" value="F:oxidoreductase activity, acting on NAD(P)H"/>
    <property type="evidence" value="ECO:0007669"/>
    <property type="project" value="InterPro"/>
</dbReference>
<organism evidence="5 6">
    <name type="scientific">Penicillium salamii</name>
    <dbReference type="NCBI Taxonomy" id="1612424"/>
    <lineage>
        <taxon>Eukaryota</taxon>
        <taxon>Fungi</taxon>
        <taxon>Dikarya</taxon>
        <taxon>Ascomycota</taxon>
        <taxon>Pezizomycotina</taxon>
        <taxon>Eurotiomycetes</taxon>
        <taxon>Eurotiomycetidae</taxon>
        <taxon>Eurotiales</taxon>
        <taxon>Aspergillaceae</taxon>
        <taxon>Penicillium</taxon>
    </lineage>
</organism>
<keyword evidence="3" id="KW-1133">Transmembrane helix</keyword>
<evidence type="ECO:0000313" key="6">
    <source>
        <dbReference type="Proteomes" id="UP001152592"/>
    </source>
</evidence>
<comment type="similarity">
    <text evidence="1">Belongs to the zinc-containing alcohol dehydrogenase family.</text>
</comment>
<feature type="transmembrane region" description="Helical" evidence="3">
    <location>
        <begin position="12"/>
        <end position="28"/>
    </location>
</feature>
<evidence type="ECO:0000313" key="5">
    <source>
        <dbReference type="EMBL" id="CAG8395038.1"/>
    </source>
</evidence>
<dbReference type="PANTHER" id="PTHR45348:SF2">
    <property type="entry name" value="ZINC-TYPE ALCOHOL DEHYDROGENASE-LIKE PROTEIN C2E1P3.01"/>
    <property type="match status" value="1"/>
</dbReference>
<dbReference type="Gene3D" id="3.40.50.720">
    <property type="entry name" value="NAD(P)-binding Rossmann-like Domain"/>
    <property type="match status" value="1"/>
</dbReference>
<dbReference type="Pfam" id="PF08240">
    <property type="entry name" value="ADH_N"/>
    <property type="match status" value="1"/>
</dbReference>
<dbReference type="InterPro" id="IPR011032">
    <property type="entry name" value="GroES-like_sf"/>
</dbReference>
<dbReference type="CDD" id="cd08249">
    <property type="entry name" value="enoyl_reductase_like"/>
    <property type="match status" value="1"/>
</dbReference>
<dbReference type="InterPro" id="IPR036291">
    <property type="entry name" value="NAD(P)-bd_dom_sf"/>
</dbReference>
<reference evidence="5" key="1">
    <citation type="submission" date="2021-07" db="EMBL/GenBank/DDBJ databases">
        <authorList>
            <person name="Branca A.L. A."/>
        </authorList>
    </citation>
    <scope>NUCLEOTIDE SEQUENCE</scope>
</reference>
<proteinExistence type="inferred from homology"/>
<dbReference type="InterPro" id="IPR020843">
    <property type="entry name" value="ER"/>
</dbReference>
<keyword evidence="3" id="KW-0472">Membrane</keyword>
<dbReference type="AlphaFoldDB" id="A0A9W4JEN2"/>
<dbReference type="InterPro" id="IPR047122">
    <property type="entry name" value="Trans-enoyl_RdTase-like"/>
</dbReference>
<dbReference type="SMART" id="SM00829">
    <property type="entry name" value="PKS_ER"/>
    <property type="match status" value="1"/>
</dbReference>
<evidence type="ECO:0000259" key="4">
    <source>
        <dbReference type="SMART" id="SM00829"/>
    </source>
</evidence>